<dbReference type="Gene3D" id="1.10.150.130">
    <property type="match status" value="1"/>
</dbReference>
<proteinExistence type="predicted"/>
<dbReference type="GO" id="GO:0015074">
    <property type="term" value="P:DNA integration"/>
    <property type="evidence" value="ECO:0007669"/>
    <property type="project" value="InterPro"/>
</dbReference>
<dbReference type="AlphaFoldDB" id="A0A315E386"/>
<keyword evidence="4" id="KW-1185">Reference proteome</keyword>
<evidence type="ECO:0000313" key="3">
    <source>
        <dbReference type="EMBL" id="PUE52203.1"/>
    </source>
</evidence>
<evidence type="ECO:0000256" key="2">
    <source>
        <dbReference type="ARBA" id="ARBA00023172"/>
    </source>
</evidence>
<dbReference type="Gene3D" id="1.10.443.10">
    <property type="entry name" value="Intergrase catalytic core"/>
    <property type="match status" value="1"/>
</dbReference>
<dbReference type="GO" id="GO:0003677">
    <property type="term" value="F:DNA binding"/>
    <property type="evidence" value="ECO:0007669"/>
    <property type="project" value="UniProtKB-KW"/>
</dbReference>
<evidence type="ECO:0008006" key="5">
    <source>
        <dbReference type="Google" id="ProtNLM"/>
    </source>
</evidence>
<comment type="caution">
    <text evidence="3">The sequence shown here is derived from an EMBL/GenBank/DDBJ whole genome shotgun (WGS) entry which is preliminary data.</text>
</comment>
<reference evidence="3 4" key="1">
    <citation type="submission" date="2017-04" db="EMBL/GenBank/DDBJ databases">
        <title>Unexpected and diverse lifestyles within the genus Limnohabitans.</title>
        <authorList>
            <person name="Kasalicky V."/>
            <person name="Mehrshad M."/>
            <person name="Andrei S.-A."/>
            <person name="Salcher M."/>
            <person name="Kratochvilova H."/>
            <person name="Simek K."/>
            <person name="Ghai R."/>
        </authorList>
    </citation>
    <scope>NUCLEOTIDE SEQUENCE [LARGE SCALE GENOMIC DNA]</scope>
    <source>
        <strain evidence="3 4">II-B4</strain>
    </source>
</reference>
<protein>
    <recommendedName>
        <fullName evidence="5">Tyr recombinase domain-containing protein</fullName>
    </recommendedName>
</protein>
<gene>
    <name evidence="3" type="ORF">B9Z37_13075</name>
</gene>
<dbReference type="InterPro" id="IPR011010">
    <property type="entry name" value="DNA_brk_join_enz"/>
</dbReference>
<organism evidence="3 4">
    <name type="scientific">Limnohabitans parvus II-B4</name>
    <dbReference type="NCBI Taxonomy" id="1293052"/>
    <lineage>
        <taxon>Bacteria</taxon>
        <taxon>Pseudomonadati</taxon>
        <taxon>Pseudomonadota</taxon>
        <taxon>Betaproteobacteria</taxon>
        <taxon>Burkholderiales</taxon>
        <taxon>Comamonadaceae</taxon>
        <taxon>Limnohabitans</taxon>
    </lineage>
</organism>
<sequence>MGQGHLPVLNATLLAGSPEPIEASQPQQVRAAPVKKYVDPNPGFEKKNNFQFIAEKLLDQEWERVERGELSAGSVGIQKNRLEAHVLPFFRYVAPTQVTHVDLEGFVSRLTQHQLSSTTVSQYLVLVRKLLKVAVRSGLLKEVPEFPRIKVSTQPRSMLSLDEYRQLARTALKMSRSGIQAPPLKSTDGHRDRFWVAPRNMLLAPDMFWVIRFMVNAFVRPGDLRELKNKHVTVVRGESVYLRLNLPETKKHDKPMVSMQAAVHVYESTLRHARAQGYGGPEDFVFLPAEKDRNYALAVLGFWFKWVMREAGLSTTDEMNRPRTLYCLRHTAIMFRLLYGQGIDMLTLARNARTSVQMIERFYASSLDGEMNVAMIQSRRPGKGRKT</sequence>
<dbReference type="GO" id="GO:0006310">
    <property type="term" value="P:DNA recombination"/>
    <property type="evidence" value="ECO:0007669"/>
    <property type="project" value="UniProtKB-KW"/>
</dbReference>
<evidence type="ECO:0000256" key="1">
    <source>
        <dbReference type="ARBA" id="ARBA00023125"/>
    </source>
</evidence>
<name>A0A315E386_9BURK</name>
<dbReference type="Proteomes" id="UP000250790">
    <property type="component" value="Unassembled WGS sequence"/>
</dbReference>
<dbReference type="EMBL" id="NESN01000005">
    <property type="protein sequence ID" value="PUE52203.1"/>
    <property type="molecule type" value="Genomic_DNA"/>
</dbReference>
<dbReference type="InterPro" id="IPR010998">
    <property type="entry name" value="Integrase_recombinase_N"/>
</dbReference>
<dbReference type="SUPFAM" id="SSF56349">
    <property type="entry name" value="DNA breaking-rejoining enzymes"/>
    <property type="match status" value="1"/>
</dbReference>
<dbReference type="InterPro" id="IPR013762">
    <property type="entry name" value="Integrase-like_cat_sf"/>
</dbReference>
<keyword evidence="2" id="KW-0233">DNA recombination</keyword>
<accession>A0A315E386</accession>
<evidence type="ECO:0000313" key="4">
    <source>
        <dbReference type="Proteomes" id="UP000250790"/>
    </source>
</evidence>
<keyword evidence="1" id="KW-0238">DNA-binding</keyword>